<dbReference type="Pfam" id="PF12320">
    <property type="entry name" value="SbcD_C"/>
    <property type="match status" value="1"/>
</dbReference>
<reference evidence="10" key="1">
    <citation type="submission" date="2015-09" db="EMBL/GenBank/DDBJ databases">
        <authorList>
            <consortium name="Pathogen Informatics"/>
        </authorList>
    </citation>
    <scope>NUCLEOTIDE SEQUENCE</scope>
    <source>
        <strain evidence="10">2789STDY5834896</strain>
    </source>
</reference>
<dbReference type="Pfam" id="PF00149">
    <property type="entry name" value="Metallophos"/>
    <property type="match status" value="1"/>
</dbReference>
<evidence type="ECO:0000256" key="5">
    <source>
        <dbReference type="ARBA" id="ARBA00022801"/>
    </source>
</evidence>
<dbReference type="EMBL" id="FMHG01000002">
    <property type="protein sequence ID" value="SCJ86735.1"/>
    <property type="molecule type" value="Genomic_DNA"/>
</dbReference>
<keyword evidence="5 7" id="KW-0378">Hydrolase</keyword>
<proteinExistence type="inferred from homology"/>
<dbReference type="NCBIfam" id="TIGR00619">
    <property type="entry name" value="sbcd"/>
    <property type="match status" value="1"/>
</dbReference>
<dbReference type="GO" id="GO:0006260">
    <property type="term" value="P:DNA replication"/>
    <property type="evidence" value="ECO:0007669"/>
    <property type="project" value="UniProtKB-KW"/>
</dbReference>
<dbReference type="CDD" id="cd00840">
    <property type="entry name" value="MPP_Mre11_N"/>
    <property type="match status" value="1"/>
</dbReference>
<evidence type="ECO:0000256" key="4">
    <source>
        <dbReference type="ARBA" id="ARBA00022722"/>
    </source>
</evidence>
<dbReference type="InterPro" id="IPR026843">
    <property type="entry name" value="SbcD_C"/>
</dbReference>
<evidence type="ECO:0000259" key="9">
    <source>
        <dbReference type="Pfam" id="PF12320"/>
    </source>
</evidence>
<dbReference type="GO" id="GO:0008408">
    <property type="term" value="F:3'-5' exonuclease activity"/>
    <property type="evidence" value="ECO:0007669"/>
    <property type="project" value="InterPro"/>
</dbReference>
<evidence type="ECO:0000259" key="8">
    <source>
        <dbReference type="Pfam" id="PF00149"/>
    </source>
</evidence>
<comment type="function">
    <text evidence="7">SbcCD cleaves DNA hairpin structures. These structures can inhibit DNA replication and are intermediates in certain DNA recombination reactions. The complex acts as a 3'-&gt;5' double strand exonuclease that can open hairpins. It also has a 5' single-strand endonuclease activity.</text>
</comment>
<evidence type="ECO:0000256" key="1">
    <source>
        <dbReference type="ARBA" id="ARBA00010555"/>
    </source>
</evidence>
<feature type="domain" description="Nuclease SbcCD subunit D C-terminal" evidence="9">
    <location>
        <begin position="270"/>
        <end position="355"/>
    </location>
</feature>
<dbReference type="InterPro" id="IPR050535">
    <property type="entry name" value="DNA_Repair-Maintenance_Comp"/>
</dbReference>
<dbReference type="AlphaFoldDB" id="A0A1C6JYB4"/>
<evidence type="ECO:0000256" key="6">
    <source>
        <dbReference type="ARBA" id="ARBA00022839"/>
    </source>
</evidence>
<evidence type="ECO:0000256" key="3">
    <source>
        <dbReference type="ARBA" id="ARBA00013365"/>
    </source>
</evidence>
<keyword evidence="7" id="KW-0255">Endonuclease</keyword>
<name>A0A1C6JYB4_9FIRM</name>
<evidence type="ECO:0000256" key="2">
    <source>
        <dbReference type="ARBA" id="ARBA00011322"/>
    </source>
</evidence>
<dbReference type="PANTHER" id="PTHR30337:SF0">
    <property type="entry name" value="NUCLEASE SBCCD SUBUNIT D"/>
    <property type="match status" value="1"/>
</dbReference>
<sequence>MKLLHCADLHIGKTLGEYPLLEDQRYILDQILHLIECEQVELLLLAGDLYDRSVPPAAAVAVLDDFIDGAIARGARVAAIAGNHDSAQRLQFGARQTAAGGLLIQGVPSQRMARLEMTGRDGTRLAVYLAPYVDLPRLRQLFPEREVPDMDSGYAAWFAENPLEPGAVNLLMAHGFFAPGAMSAGDMRRSEGELAVGESDLVHTGVLPDFAYVALGHLHAPQQVGERPIYYSGSPLSYSTSEAGQQKQVNLVEVRPDGQVQVRPQLLRPLRSVAVVRGSLAEILTGRLHPGRQDYVYAVVTDRELVYDSMNRLRGVYPNMLGLRLESRRRQQLEQVACGWEEIDSATQFADFYRAVKGEELDEPSREMIAQLLQKLEREV</sequence>
<dbReference type="InterPro" id="IPR029052">
    <property type="entry name" value="Metallo-depent_PP-like"/>
</dbReference>
<keyword evidence="6 7" id="KW-0269">Exonuclease</keyword>
<dbReference type="InterPro" id="IPR004843">
    <property type="entry name" value="Calcineurin-like_PHP"/>
</dbReference>
<dbReference type="InterPro" id="IPR004593">
    <property type="entry name" value="SbcD"/>
</dbReference>
<keyword evidence="4 7" id="KW-0540">Nuclease</keyword>
<accession>A0A1C6JYB4</accession>
<dbReference type="PANTHER" id="PTHR30337">
    <property type="entry name" value="COMPONENT OF ATP-DEPENDENT DSDNA EXONUCLEASE"/>
    <property type="match status" value="1"/>
</dbReference>
<dbReference type="InterPro" id="IPR041796">
    <property type="entry name" value="Mre11_N"/>
</dbReference>
<keyword evidence="7" id="KW-0233">DNA recombination</keyword>
<comment type="similarity">
    <text evidence="1 7">Belongs to the SbcD family.</text>
</comment>
<dbReference type="SUPFAM" id="SSF56300">
    <property type="entry name" value="Metallo-dependent phosphatases"/>
    <property type="match status" value="1"/>
</dbReference>
<comment type="subunit">
    <text evidence="2 7">Heterodimer of SbcC and SbcD.</text>
</comment>
<evidence type="ECO:0000313" key="10">
    <source>
        <dbReference type="EMBL" id="SCJ86735.1"/>
    </source>
</evidence>
<gene>
    <name evidence="7 10" type="primary">sbcD</name>
    <name evidence="10" type="ORF">SAMEA3545359_02387</name>
</gene>
<dbReference type="GO" id="GO:0006310">
    <property type="term" value="P:DNA recombination"/>
    <property type="evidence" value="ECO:0007669"/>
    <property type="project" value="UniProtKB-KW"/>
</dbReference>
<feature type="domain" description="Calcineurin-like phosphoesterase" evidence="8">
    <location>
        <begin position="1"/>
        <end position="221"/>
    </location>
</feature>
<dbReference type="Gene3D" id="3.60.21.10">
    <property type="match status" value="1"/>
</dbReference>
<dbReference type="GO" id="GO:0004519">
    <property type="term" value="F:endonuclease activity"/>
    <property type="evidence" value="ECO:0007669"/>
    <property type="project" value="UniProtKB-KW"/>
</dbReference>
<protein>
    <recommendedName>
        <fullName evidence="3 7">Nuclease SbcCD subunit D</fullName>
    </recommendedName>
</protein>
<keyword evidence="7" id="KW-0235">DNA replication</keyword>
<organism evidence="10">
    <name type="scientific">uncultured Anaerotruncus sp</name>
    <dbReference type="NCBI Taxonomy" id="905011"/>
    <lineage>
        <taxon>Bacteria</taxon>
        <taxon>Bacillati</taxon>
        <taxon>Bacillota</taxon>
        <taxon>Clostridia</taxon>
        <taxon>Eubacteriales</taxon>
        <taxon>Oscillospiraceae</taxon>
        <taxon>Anaerotruncus</taxon>
        <taxon>environmental samples</taxon>
    </lineage>
</organism>
<evidence type="ECO:0000256" key="7">
    <source>
        <dbReference type="RuleBase" id="RU363069"/>
    </source>
</evidence>